<evidence type="ECO:0000256" key="1">
    <source>
        <dbReference type="PROSITE-ProRule" id="PRU00339"/>
    </source>
</evidence>
<feature type="compositionally biased region" description="Acidic residues" evidence="2">
    <location>
        <begin position="188"/>
        <end position="197"/>
    </location>
</feature>
<accession>K0SQV7</accession>
<dbReference type="InterPro" id="IPR011990">
    <property type="entry name" value="TPR-like_helical_dom_sf"/>
</dbReference>
<dbReference type="Gene3D" id="1.25.40.10">
    <property type="entry name" value="Tetratricopeptide repeat domain"/>
    <property type="match status" value="2"/>
</dbReference>
<evidence type="ECO:0000313" key="3">
    <source>
        <dbReference type="EMBL" id="EJK67745.1"/>
    </source>
</evidence>
<sequence length="674" mass="75828">DEPRHAAVWSEFQQATRTRPPRAVPKFAMSSETDDEGPLSVDLGTYSRQIVTNIPRTSDGSDSSNARTYFDLGLRYFFAYMHENAYKMFLTVLTLAPDCALAHGLVALCHSPNYNFKGEAYYESTDHPEEELAVVNEPGANVQDTAATRGHYPYPSQQVAAQHAQMAMDRVDILKRAQRKRRSTASAADEEIDEEDNMPQPISDVEVELLSAICILTCQPGIDPKEAEKAVGRPYADALREIHERYPHDAEVCSFFAESLMVLNAWNLYEYPTGKPISKDVAEIQSVLEKALEIHPEHAGLCHLYVHLCEMSNEPHRALTACTALRSKFPDAGHLVHMATHIDVLVGDYESCVRYNLAALRADKSIMRASPDTAGPESFYFGYIVHNYHMLVFGAILGGFEKIARDCAAELNEHLNEELFISNPDLAAYLESYAALDIHILVRFGRWDEILRLPLPRHPLLMLFRTASLRFARGLALANLMRIKEAEEEADEFSKLRANPSSKLRILHNNNVYRLLEVDDPMLRGEIAYHSNRIDDAFELLRTAVTLQDELNFDEPWGKMQPVRHALGGLLFEQGKVDEAESVFREDLRFHPGNPWAAVGLIRCLGARLETSCCGGATAVETSRPRAAIQHEIDSLRSQVSEQRRATWADFEISLPCLCCEKVTNKRLEVSKLT</sequence>
<dbReference type="eggNOG" id="ENOG502QU74">
    <property type="taxonomic scope" value="Eukaryota"/>
</dbReference>
<dbReference type="OrthoDB" id="414774at2759"/>
<gene>
    <name evidence="3" type="ORF">THAOC_11182</name>
</gene>
<dbReference type="InterPro" id="IPR019734">
    <property type="entry name" value="TPR_rpt"/>
</dbReference>
<protein>
    <recommendedName>
        <fullName evidence="5">Tetratricopeptide repeat protein</fullName>
    </recommendedName>
</protein>
<dbReference type="SUPFAM" id="SSF48452">
    <property type="entry name" value="TPR-like"/>
    <property type="match status" value="2"/>
</dbReference>
<feature type="non-terminal residue" evidence="3">
    <location>
        <position position="1"/>
    </location>
</feature>
<keyword evidence="4" id="KW-1185">Reference proteome</keyword>
<evidence type="ECO:0000313" key="4">
    <source>
        <dbReference type="Proteomes" id="UP000266841"/>
    </source>
</evidence>
<dbReference type="PANTHER" id="PTHR45588">
    <property type="entry name" value="TPR DOMAIN-CONTAINING PROTEIN"/>
    <property type="match status" value="1"/>
</dbReference>
<evidence type="ECO:0008006" key="5">
    <source>
        <dbReference type="Google" id="ProtNLM"/>
    </source>
</evidence>
<feature type="repeat" description="TPR" evidence="1">
    <location>
        <begin position="66"/>
        <end position="99"/>
    </location>
</feature>
<dbReference type="EMBL" id="AGNL01012688">
    <property type="protein sequence ID" value="EJK67745.1"/>
    <property type="molecule type" value="Genomic_DNA"/>
</dbReference>
<dbReference type="OMA" id="HFWEMSA"/>
<dbReference type="PROSITE" id="PS50005">
    <property type="entry name" value="TPR"/>
    <property type="match status" value="2"/>
</dbReference>
<organism evidence="3 4">
    <name type="scientific">Thalassiosira oceanica</name>
    <name type="common">Marine diatom</name>
    <dbReference type="NCBI Taxonomy" id="159749"/>
    <lineage>
        <taxon>Eukaryota</taxon>
        <taxon>Sar</taxon>
        <taxon>Stramenopiles</taxon>
        <taxon>Ochrophyta</taxon>
        <taxon>Bacillariophyta</taxon>
        <taxon>Coscinodiscophyceae</taxon>
        <taxon>Thalassiosirophycidae</taxon>
        <taxon>Thalassiosirales</taxon>
        <taxon>Thalassiosiraceae</taxon>
        <taxon>Thalassiosira</taxon>
    </lineage>
</organism>
<evidence type="ECO:0000256" key="2">
    <source>
        <dbReference type="SAM" id="MobiDB-lite"/>
    </source>
</evidence>
<proteinExistence type="predicted"/>
<feature type="region of interest" description="Disordered" evidence="2">
    <location>
        <begin position="179"/>
        <end position="200"/>
    </location>
</feature>
<reference evidence="3 4" key="1">
    <citation type="journal article" date="2012" name="Genome Biol.">
        <title>Genome and low-iron response of an oceanic diatom adapted to chronic iron limitation.</title>
        <authorList>
            <person name="Lommer M."/>
            <person name="Specht M."/>
            <person name="Roy A.S."/>
            <person name="Kraemer L."/>
            <person name="Andreson R."/>
            <person name="Gutowska M.A."/>
            <person name="Wolf J."/>
            <person name="Bergner S.V."/>
            <person name="Schilhabel M.B."/>
            <person name="Klostermeier U.C."/>
            <person name="Beiko R.G."/>
            <person name="Rosenstiel P."/>
            <person name="Hippler M."/>
            <person name="Laroche J."/>
        </authorList>
    </citation>
    <scope>NUCLEOTIDE SEQUENCE [LARGE SCALE GENOMIC DNA]</scope>
    <source>
        <strain evidence="3 4">CCMP1005</strain>
    </source>
</reference>
<feature type="region of interest" description="Disordered" evidence="2">
    <location>
        <begin position="17"/>
        <end position="41"/>
    </location>
</feature>
<dbReference type="AlphaFoldDB" id="K0SQV7"/>
<name>K0SQV7_THAOC</name>
<dbReference type="Proteomes" id="UP000266841">
    <property type="component" value="Unassembled WGS sequence"/>
</dbReference>
<dbReference type="PANTHER" id="PTHR45588:SF1">
    <property type="entry name" value="WW DOMAIN-CONTAINING PROTEIN"/>
    <property type="match status" value="1"/>
</dbReference>
<keyword evidence="1" id="KW-0802">TPR repeat</keyword>
<feature type="repeat" description="TPR" evidence="1">
    <location>
        <begin position="561"/>
        <end position="594"/>
    </location>
</feature>
<comment type="caution">
    <text evidence="3">The sequence shown here is derived from an EMBL/GenBank/DDBJ whole genome shotgun (WGS) entry which is preliminary data.</text>
</comment>